<dbReference type="GO" id="GO:0050545">
    <property type="term" value="F:sulfopyruvate decarboxylase activity"/>
    <property type="evidence" value="ECO:0007669"/>
    <property type="project" value="TreeGrafter"/>
</dbReference>
<evidence type="ECO:0000256" key="2">
    <source>
        <dbReference type="ARBA" id="ARBA00009997"/>
    </source>
</evidence>
<dbReference type="Gene3D" id="3.90.1560.10">
    <property type="entry name" value="ComB-like"/>
    <property type="match status" value="1"/>
</dbReference>
<dbReference type="SUPFAM" id="SSF142823">
    <property type="entry name" value="ComB-like"/>
    <property type="match status" value="1"/>
</dbReference>
<dbReference type="GO" id="GO:0050532">
    <property type="term" value="F:2-phosphosulfolactate phosphatase activity"/>
    <property type="evidence" value="ECO:0007669"/>
    <property type="project" value="UniProtKB-EC"/>
</dbReference>
<protein>
    <recommendedName>
        <fullName evidence="4">Probable 2-phosphosulfolactate phosphatase</fullName>
        <ecNumber evidence="3">3.1.3.71</ecNumber>
    </recommendedName>
</protein>
<evidence type="ECO:0000256" key="5">
    <source>
        <dbReference type="ARBA" id="ARBA00022801"/>
    </source>
</evidence>
<evidence type="ECO:0000256" key="6">
    <source>
        <dbReference type="ARBA" id="ARBA00022842"/>
    </source>
</evidence>
<dbReference type="InterPro" id="IPR005238">
    <property type="entry name" value="ComB-like"/>
</dbReference>
<dbReference type="PANTHER" id="PTHR37311">
    <property type="entry name" value="2-PHOSPHOSULFOLACTATE PHOSPHATASE-RELATED"/>
    <property type="match status" value="1"/>
</dbReference>
<dbReference type="EC" id="3.1.3.71" evidence="3"/>
<sequence length="251" mass="27585">MKIHLLLKKEEIDTVQMNEDKIAVVFDVLLATSTITSCLDYGAKQVIPVMDEAEAVLTARDYLQEDIVLVGEYNGITIDGFLNPAPSSLKNQVKDKTVILSTTNGTVAIRKSATAKQVYIASLLNSVAVSKRIIEIYDGETIVVVCSGSSNQFCVEDFYGAGYFIEQLVKEYGVNNVDLTDSSMAAKLFYENTSEDGLSVLSDSRVGRMLNTYNLQDDLTYVSQKGILTIIPILLDGRTVVLEKIEASKEK</sequence>
<dbReference type="RefSeq" id="WP_114917515.1">
    <property type="nucleotide sequence ID" value="NZ_CP024848.1"/>
</dbReference>
<proteinExistence type="inferred from homology"/>
<evidence type="ECO:0000256" key="4">
    <source>
        <dbReference type="ARBA" id="ARBA00021948"/>
    </source>
</evidence>
<reference evidence="9" key="1">
    <citation type="submission" date="2017-11" db="EMBL/GenBank/DDBJ databases">
        <authorList>
            <person name="Zhu W."/>
        </authorList>
    </citation>
    <scope>NUCLEOTIDE SEQUENCE [LARGE SCALE GENOMIC DNA]</scope>
    <source>
        <strain evidence="9">160</strain>
    </source>
</reference>
<organism evidence="8 9">
    <name type="scientific">Oceanobacillus zhaokaii</name>
    <dbReference type="NCBI Taxonomy" id="2052660"/>
    <lineage>
        <taxon>Bacteria</taxon>
        <taxon>Bacillati</taxon>
        <taxon>Bacillota</taxon>
        <taxon>Bacilli</taxon>
        <taxon>Bacillales</taxon>
        <taxon>Bacillaceae</taxon>
        <taxon>Oceanobacillus</taxon>
    </lineage>
</organism>
<comment type="catalytic activity">
    <reaction evidence="7">
        <text>(2R)-O-phospho-3-sulfolactate + H2O = (2R)-3-sulfolactate + phosphate</text>
        <dbReference type="Rhea" id="RHEA:23416"/>
        <dbReference type="ChEBI" id="CHEBI:15377"/>
        <dbReference type="ChEBI" id="CHEBI:15597"/>
        <dbReference type="ChEBI" id="CHEBI:43474"/>
        <dbReference type="ChEBI" id="CHEBI:58738"/>
        <dbReference type="EC" id="3.1.3.71"/>
    </reaction>
</comment>
<dbReference type="InterPro" id="IPR036702">
    <property type="entry name" value="ComB-like_sf"/>
</dbReference>
<comment type="cofactor">
    <cofactor evidence="1">
        <name>Mg(2+)</name>
        <dbReference type="ChEBI" id="CHEBI:18420"/>
    </cofactor>
</comment>
<keyword evidence="6" id="KW-0460">Magnesium</keyword>
<dbReference type="GO" id="GO:0000287">
    <property type="term" value="F:magnesium ion binding"/>
    <property type="evidence" value="ECO:0007669"/>
    <property type="project" value="InterPro"/>
</dbReference>
<accession>A0A345PJP8</accession>
<keyword evidence="9" id="KW-1185">Reference proteome</keyword>
<dbReference type="OrthoDB" id="4913at2"/>
<dbReference type="PANTHER" id="PTHR37311:SF1">
    <property type="entry name" value="2-PHOSPHOSULFOLACTATE PHOSPHATASE-RELATED"/>
    <property type="match status" value="1"/>
</dbReference>
<gene>
    <name evidence="8" type="ORF">CUC15_15370</name>
</gene>
<evidence type="ECO:0000256" key="7">
    <source>
        <dbReference type="ARBA" id="ARBA00033711"/>
    </source>
</evidence>
<dbReference type="KEGG" id="ocn:CUC15_15370"/>
<evidence type="ECO:0000313" key="9">
    <source>
        <dbReference type="Proteomes" id="UP000253908"/>
    </source>
</evidence>
<dbReference type="Pfam" id="PF04029">
    <property type="entry name" value="2-ph_phosp"/>
    <property type="match status" value="1"/>
</dbReference>
<name>A0A345PJP8_9BACI</name>
<evidence type="ECO:0000256" key="3">
    <source>
        <dbReference type="ARBA" id="ARBA00012953"/>
    </source>
</evidence>
<keyword evidence="5" id="KW-0378">Hydrolase</keyword>
<dbReference type="EMBL" id="CP024848">
    <property type="protein sequence ID" value="AXI10228.1"/>
    <property type="molecule type" value="Genomic_DNA"/>
</dbReference>
<comment type="similarity">
    <text evidence="2">Belongs to the ComB family.</text>
</comment>
<evidence type="ECO:0000256" key="1">
    <source>
        <dbReference type="ARBA" id="ARBA00001946"/>
    </source>
</evidence>
<evidence type="ECO:0000313" key="8">
    <source>
        <dbReference type="EMBL" id="AXI10228.1"/>
    </source>
</evidence>
<dbReference type="Proteomes" id="UP000253908">
    <property type="component" value="Chromosome"/>
</dbReference>
<dbReference type="AlphaFoldDB" id="A0A345PJP8"/>